<feature type="chain" id="PRO_5037333677" evidence="2">
    <location>
        <begin position="21"/>
        <end position="87"/>
    </location>
</feature>
<evidence type="ECO:0000256" key="1">
    <source>
        <dbReference type="SAM" id="MobiDB-lite"/>
    </source>
</evidence>
<gene>
    <name evidence="3" type="ORF">K8W01_06765</name>
</gene>
<evidence type="ECO:0000313" key="4">
    <source>
        <dbReference type="Proteomes" id="UP000742631"/>
    </source>
</evidence>
<reference evidence="3" key="1">
    <citation type="journal article" date="2021" name="PeerJ">
        <title>Extensive microbial diversity within the chicken gut microbiome revealed by metagenomics and culture.</title>
        <authorList>
            <person name="Gilroy R."/>
            <person name="Ravi A."/>
            <person name="Getino M."/>
            <person name="Pursley I."/>
            <person name="Horton D.L."/>
            <person name="Alikhan N.F."/>
            <person name="Baker D."/>
            <person name="Gharbi K."/>
            <person name="Hall N."/>
            <person name="Watson M."/>
            <person name="Adriaenssens E.M."/>
            <person name="Foster-Nyarko E."/>
            <person name="Jarju S."/>
            <person name="Secka A."/>
            <person name="Antonio M."/>
            <person name="Oren A."/>
            <person name="Chaudhuri R.R."/>
            <person name="La Ragione R."/>
            <person name="Hildebrand F."/>
            <person name="Pallen M.J."/>
        </authorList>
    </citation>
    <scope>NUCLEOTIDE SEQUENCE</scope>
    <source>
        <strain evidence="3">316</strain>
    </source>
</reference>
<dbReference type="AlphaFoldDB" id="A0A921JE97"/>
<sequence>MITRILSALALSAVVTPLSATETPYQTGTGGGPTSTIYAPNTSSVGRTMPPAGAGGERRDSTNMDRESRMERKDDKIDTGICIGCDK</sequence>
<evidence type="ECO:0000256" key="2">
    <source>
        <dbReference type="SAM" id="SignalP"/>
    </source>
</evidence>
<keyword evidence="2" id="KW-0732">Signal</keyword>
<dbReference type="Proteomes" id="UP000742631">
    <property type="component" value="Unassembled WGS sequence"/>
</dbReference>
<name>A0A921JE97_9HYPH</name>
<feature type="compositionally biased region" description="Basic and acidic residues" evidence="1">
    <location>
        <begin position="56"/>
        <end position="75"/>
    </location>
</feature>
<feature type="signal peptide" evidence="2">
    <location>
        <begin position="1"/>
        <end position="20"/>
    </location>
</feature>
<evidence type="ECO:0000313" key="3">
    <source>
        <dbReference type="EMBL" id="HJE23345.1"/>
    </source>
</evidence>
<organism evidence="3 4">
    <name type="scientific">Methylorubrum populi</name>
    <dbReference type="NCBI Taxonomy" id="223967"/>
    <lineage>
        <taxon>Bacteria</taxon>
        <taxon>Pseudomonadati</taxon>
        <taxon>Pseudomonadota</taxon>
        <taxon>Alphaproteobacteria</taxon>
        <taxon>Hyphomicrobiales</taxon>
        <taxon>Methylobacteriaceae</taxon>
        <taxon>Methylorubrum</taxon>
    </lineage>
</organism>
<feature type="compositionally biased region" description="Polar residues" evidence="1">
    <location>
        <begin position="37"/>
        <end position="46"/>
    </location>
</feature>
<protein>
    <submittedName>
        <fullName evidence="3">Uncharacterized protein</fullName>
    </submittedName>
</protein>
<feature type="region of interest" description="Disordered" evidence="1">
    <location>
        <begin position="21"/>
        <end position="75"/>
    </location>
</feature>
<dbReference type="EMBL" id="DYYG01000018">
    <property type="protein sequence ID" value="HJE23345.1"/>
    <property type="molecule type" value="Genomic_DNA"/>
</dbReference>
<reference evidence="3" key="2">
    <citation type="submission" date="2021-09" db="EMBL/GenBank/DDBJ databases">
        <authorList>
            <person name="Gilroy R."/>
        </authorList>
    </citation>
    <scope>NUCLEOTIDE SEQUENCE</scope>
    <source>
        <strain evidence="3">316</strain>
    </source>
</reference>
<proteinExistence type="predicted"/>
<accession>A0A921JE97</accession>
<comment type="caution">
    <text evidence="3">The sequence shown here is derived from an EMBL/GenBank/DDBJ whole genome shotgun (WGS) entry which is preliminary data.</text>
</comment>